<dbReference type="HOGENOM" id="CLU_1262080_0_0_1"/>
<keyword evidence="2" id="KW-1185">Reference proteome</keyword>
<gene>
    <name evidence="1" type="ORF">PGTG_08440</name>
</gene>
<dbReference type="KEGG" id="pgr:PGTG_08440"/>
<dbReference type="OrthoDB" id="2512307at2759"/>
<reference key="1">
    <citation type="submission" date="2007-01" db="EMBL/GenBank/DDBJ databases">
        <title>The Genome Sequence of Puccinia graminis f. sp. tritici Strain CRL 75-36-700-3.</title>
        <authorList>
            <consortium name="The Broad Institute Genome Sequencing Platform"/>
            <person name="Birren B."/>
            <person name="Lander E."/>
            <person name="Galagan J."/>
            <person name="Nusbaum C."/>
            <person name="Devon K."/>
            <person name="Cuomo C."/>
            <person name="Jaffe D."/>
            <person name="Butler J."/>
            <person name="Alvarez P."/>
            <person name="Gnerre S."/>
            <person name="Grabherr M."/>
            <person name="Mauceli E."/>
            <person name="Brockman W."/>
            <person name="Young S."/>
            <person name="LaButti K."/>
            <person name="Sykes S."/>
            <person name="DeCaprio D."/>
            <person name="Crawford M."/>
            <person name="Koehrsen M."/>
            <person name="Engels R."/>
            <person name="Montgomery P."/>
            <person name="Pearson M."/>
            <person name="Howarth C."/>
            <person name="Larson L."/>
            <person name="White J."/>
            <person name="Zeng Q."/>
            <person name="Kodira C."/>
            <person name="Yandava C."/>
            <person name="Alvarado L."/>
            <person name="O'Leary S."/>
            <person name="Szabo L."/>
            <person name="Dean R."/>
            <person name="Schein J."/>
        </authorList>
    </citation>
    <scope>NUCLEOTIDE SEQUENCE</scope>
    <source>
        <strain>CRL 75-36-700-3</strain>
    </source>
</reference>
<protein>
    <submittedName>
        <fullName evidence="1">Uncharacterized protein</fullName>
    </submittedName>
</protein>
<dbReference type="VEuPathDB" id="FungiDB:PGTG_08440"/>
<proteinExistence type="predicted"/>
<accession>E3KDP8</accession>
<sequence>MSNQGKYEGYSAWRKESSLGQAQAGNRRSTPPSDRCFIALTAGRFMYAGSRIVRRALGHTADIFADSVIVIPELPCDEEEQHRLQNIPTTERQHQRSVAVSYGSISFGVSITGLGITTCERLDLYRCFAGQDSGKICAEKKPKIKEELLCKGGIPDASVPWRLKNKHTVLGDTGRPARKLRLGQFTG</sequence>
<evidence type="ECO:0000313" key="2">
    <source>
        <dbReference type="Proteomes" id="UP000008783"/>
    </source>
</evidence>
<evidence type="ECO:0000313" key="1">
    <source>
        <dbReference type="EMBL" id="EFP82484.2"/>
    </source>
</evidence>
<dbReference type="GeneID" id="10529863"/>
<dbReference type="InParanoid" id="E3KDP8"/>
<dbReference type="AlphaFoldDB" id="E3KDP8"/>
<name>E3KDP8_PUCGT</name>
<dbReference type="RefSeq" id="XP_003326903.2">
    <property type="nucleotide sequence ID" value="XM_003326855.2"/>
</dbReference>
<organism evidence="1 2">
    <name type="scientific">Puccinia graminis f. sp. tritici (strain CRL 75-36-700-3 / race SCCL)</name>
    <name type="common">Black stem rust fungus</name>
    <dbReference type="NCBI Taxonomy" id="418459"/>
    <lineage>
        <taxon>Eukaryota</taxon>
        <taxon>Fungi</taxon>
        <taxon>Dikarya</taxon>
        <taxon>Basidiomycota</taxon>
        <taxon>Pucciniomycotina</taxon>
        <taxon>Pucciniomycetes</taxon>
        <taxon>Pucciniales</taxon>
        <taxon>Pucciniaceae</taxon>
        <taxon>Puccinia</taxon>
    </lineage>
</organism>
<reference evidence="2" key="2">
    <citation type="journal article" date="2011" name="Proc. Natl. Acad. Sci. U.S.A.">
        <title>Obligate biotrophy features unraveled by the genomic analysis of rust fungi.</title>
        <authorList>
            <person name="Duplessis S."/>
            <person name="Cuomo C.A."/>
            <person name="Lin Y.-C."/>
            <person name="Aerts A."/>
            <person name="Tisserant E."/>
            <person name="Veneault-Fourrey C."/>
            <person name="Joly D.L."/>
            <person name="Hacquard S."/>
            <person name="Amselem J."/>
            <person name="Cantarel B.L."/>
            <person name="Chiu R."/>
            <person name="Coutinho P.M."/>
            <person name="Feau N."/>
            <person name="Field M."/>
            <person name="Frey P."/>
            <person name="Gelhaye E."/>
            <person name="Goldberg J."/>
            <person name="Grabherr M.G."/>
            <person name="Kodira C.D."/>
            <person name="Kohler A."/>
            <person name="Kuees U."/>
            <person name="Lindquist E.A."/>
            <person name="Lucas S.M."/>
            <person name="Mago R."/>
            <person name="Mauceli E."/>
            <person name="Morin E."/>
            <person name="Murat C."/>
            <person name="Pangilinan J.L."/>
            <person name="Park R."/>
            <person name="Pearson M."/>
            <person name="Quesneville H."/>
            <person name="Rouhier N."/>
            <person name="Sakthikumar S."/>
            <person name="Salamov A.A."/>
            <person name="Schmutz J."/>
            <person name="Selles B."/>
            <person name="Shapiro H."/>
            <person name="Tanguay P."/>
            <person name="Tuskan G.A."/>
            <person name="Henrissat B."/>
            <person name="Van de Peer Y."/>
            <person name="Rouze P."/>
            <person name="Ellis J.G."/>
            <person name="Dodds P.N."/>
            <person name="Schein J.E."/>
            <person name="Zhong S."/>
            <person name="Hamelin R.C."/>
            <person name="Grigoriev I.V."/>
            <person name="Szabo L.J."/>
            <person name="Martin F."/>
        </authorList>
    </citation>
    <scope>NUCLEOTIDE SEQUENCE [LARGE SCALE GENOMIC DNA]</scope>
    <source>
        <strain evidence="2">CRL 75-36-700-3 / race SCCL</strain>
    </source>
</reference>
<dbReference type="EMBL" id="DS178282">
    <property type="protein sequence ID" value="EFP82484.2"/>
    <property type="molecule type" value="Genomic_DNA"/>
</dbReference>
<dbReference type="Proteomes" id="UP000008783">
    <property type="component" value="Unassembled WGS sequence"/>
</dbReference>